<evidence type="ECO:0000259" key="10">
    <source>
        <dbReference type="Pfam" id="PF06534"/>
    </source>
</evidence>
<dbReference type="GO" id="GO:0015026">
    <property type="term" value="F:coreceptor activity"/>
    <property type="evidence" value="ECO:0007669"/>
    <property type="project" value="TreeGrafter"/>
</dbReference>
<evidence type="ECO:0000256" key="1">
    <source>
        <dbReference type="ARBA" id="ARBA00004609"/>
    </source>
</evidence>
<evidence type="ECO:0000313" key="13">
    <source>
        <dbReference type="Proteomes" id="UP000475862"/>
    </source>
</evidence>
<comment type="subcellular location">
    <subcellularLocation>
        <location evidence="1">Cell membrane</location>
        <topology evidence="1">Lipid-anchor</topology>
        <topology evidence="1">GPI-anchor</topology>
    </subcellularLocation>
</comment>
<comment type="caution">
    <text evidence="12">The sequence shown here is derived from an EMBL/GenBank/DDBJ whole genome shotgun (WGS) entry which is preliminary data.</text>
</comment>
<name>A0A6G0TA72_APHGL</name>
<accession>A0A6G0TA72</accession>
<protein>
    <recommendedName>
        <fullName evidence="14">RGM domain family member B</fullName>
    </recommendedName>
</protein>
<dbReference type="InterPro" id="IPR010536">
    <property type="entry name" value="RGM_N"/>
</dbReference>
<dbReference type="PANTHER" id="PTHR31428">
    <property type="entry name" value="RGM DOMAIN FAMILY MEMBER DRAG-1"/>
    <property type="match status" value="1"/>
</dbReference>
<dbReference type="GO" id="GO:0030509">
    <property type="term" value="P:BMP signaling pathway"/>
    <property type="evidence" value="ECO:0007669"/>
    <property type="project" value="TreeGrafter"/>
</dbReference>
<feature type="domain" description="Repulsive guidance molecule N-terminal" evidence="11">
    <location>
        <begin position="39"/>
        <end position="77"/>
    </location>
</feature>
<keyword evidence="7" id="KW-0325">Glycoprotein</keyword>
<dbReference type="GO" id="GO:0098552">
    <property type="term" value="C:side of membrane"/>
    <property type="evidence" value="ECO:0007669"/>
    <property type="project" value="UniProtKB-KW"/>
</dbReference>
<evidence type="ECO:0000256" key="4">
    <source>
        <dbReference type="ARBA" id="ARBA00022622"/>
    </source>
</evidence>
<evidence type="ECO:0000313" key="12">
    <source>
        <dbReference type="EMBL" id="KAE9527703.1"/>
    </source>
</evidence>
<gene>
    <name evidence="12" type="ORF">AGLY_012776</name>
</gene>
<reference evidence="12 13" key="1">
    <citation type="submission" date="2019-08" db="EMBL/GenBank/DDBJ databases">
        <title>The genome of the soybean aphid Biotype 1, its phylome, world population structure and adaptation to the North American continent.</title>
        <authorList>
            <person name="Giordano R."/>
            <person name="Donthu R.K."/>
            <person name="Hernandez A.G."/>
            <person name="Wright C.L."/>
            <person name="Zimin A.V."/>
        </authorList>
    </citation>
    <scope>NUCLEOTIDE SEQUENCE [LARGE SCALE GENOMIC DNA]</scope>
    <source>
        <tissue evidence="12">Whole aphids</tissue>
    </source>
</reference>
<feature type="signal peptide" evidence="9">
    <location>
        <begin position="1"/>
        <end position="15"/>
    </location>
</feature>
<feature type="chain" id="PRO_5026107902" description="RGM domain family member B" evidence="9">
    <location>
        <begin position="16"/>
        <end position="393"/>
    </location>
</feature>
<dbReference type="OrthoDB" id="10013795at2759"/>
<evidence type="ECO:0008006" key="14">
    <source>
        <dbReference type="Google" id="ProtNLM"/>
    </source>
</evidence>
<proteinExistence type="inferred from homology"/>
<evidence type="ECO:0000256" key="9">
    <source>
        <dbReference type="SAM" id="SignalP"/>
    </source>
</evidence>
<keyword evidence="8" id="KW-0449">Lipoprotein</keyword>
<keyword evidence="13" id="KW-1185">Reference proteome</keyword>
<dbReference type="GO" id="GO:0005886">
    <property type="term" value="C:plasma membrane"/>
    <property type="evidence" value="ECO:0007669"/>
    <property type="project" value="UniProtKB-SubCell"/>
</dbReference>
<keyword evidence="3" id="KW-1003">Cell membrane</keyword>
<feature type="domain" description="Repulsive guidance molecule C-terminal" evidence="10">
    <location>
        <begin position="122"/>
        <end position="351"/>
    </location>
</feature>
<comment type="similarity">
    <text evidence="2">Belongs to the repulsive guidance molecule (RGM) family.</text>
</comment>
<evidence type="ECO:0000256" key="8">
    <source>
        <dbReference type="ARBA" id="ARBA00023288"/>
    </source>
</evidence>
<keyword evidence="4" id="KW-0336">GPI-anchor</keyword>
<dbReference type="InterPro" id="IPR009496">
    <property type="entry name" value="RGM_C"/>
</dbReference>
<evidence type="ECO:0000259" key="11">
    <source>
        <dbReference type="Pfam" id="PF06535"/>
    </source>
</evidence>
<evidence type="ECO:0000256" key="2">
    <source>
        <dbReference type="ARBA" id="ARBA00005321"/>
    </source>
</evidence>
<dbReference type="PANTHER" id="PTHR31428:SF6">
    <property type="entry name" value="REPULSIVE GUIDANCE MOLECULE B HOMOLOG DRAG-1"/>
    <property type="match status" value="1"/>
</dbReference>
<sequence length="393" mass="43891">MLVSNLIRRVGTVWAAVIAVCTCVPVPCPQDTCMLPNSKDNPRDNQCRDLDVYIKCMKSLSKKCRGDIGYHSAVTVSNSEFKKLCTSHDDFSRNNSSEHSQMAQSTHNGPSCPLLFDDKKEHRFCGLFGDPHLRTFDGKYQTCRIHGAWQVIENPFFGIMVTNEAIVNSTTATAPTKLTVILKAHKPECTLQKMYEAQGDFQLPSVFEDGSTSSGPAISPTVSLSWRSNDPNSETVIIRLSYISTIITVTRVGKYLSISAKLPDQLTQLFNQDKNVLCSTGCPHSEQINIKQVAINELDRALTSCHNSVGPTGHKLTDQYLDWCVFDMMISHDEQFINASHAAYSDVLFFEPRSLFNRTISIFEYNPNSTAGANGIHRLNLFILTIITLYNFL</sequence>
<dbReference type="Gene3D" id="3.40.1000.10">
    <property type="entry name" value="Mog1/PsbP, alpha/beta/alpha sandwich"/>
    <property type="match status" value="1"/>
</dbReference>
<keyword evidence="6" id="KW-0472">Membrane</keyword>
<keyword evidence="5 9" id="KW-0732">Signal</keyword>
<evidence type="ECO:0000256" key="7">
    <source>
        <dbReference type="ARBA" id="ARBA00023180"/>
    </source>
</evidence>
<dbReference type="EMBL" id="VYZN01000051">
    <property type="protein sequence ID" value="KAE9527703.1"/>
    <property type="molecule type" value="Genomic_DNA"/>
</dbReference>
<evidence type="ECO:0000256" key="5">
    <source>
        <dbReference type="ARBA" id="ARBA00022729"/>
    </source>
</evidence>
<dbReference type="InterPro" id="IPR040287">
    <property type="entry name" value="RGM"/>
</dbReference>
<dbReference type="AlphaFoldDB" id="A0A6G0TA72"/>
<organism evidence="12 13">
    <name type="scientific">Aphis glycines</name>
    <name type="common">Soybean aphid</name>
    <dbReference type="NCBI Taxonomy" id="307491"/>
    <lineage>
        <taxon>Eukaryota</taxon>
        <taxon>Metazoa</taxon>
        <taxon>Ecdysozoa</taxon>
        <taxon>Arthropoda</taxon>
        <taxon>Hexapoda</taxon>
        <taxon>Insecta</taxon>
        <taxon>Pterygota</taxon>
        <taxon>Neoptera</taxon>
        <taxon>Paraneoptera</taxon>
        <taxon>Hemiptera</taxon>
        <taxon>Sternorrhyncha</taxon>
        <taxon>Aphidomorpha</taxon>
        <taxon>Aphidoidea</taxon>
        <taxon>Aphididae</taxon>
        <taxon>Aphidini</taxon>
        <taxon>Aphis</taxon>
        <taxon>Aphis</taxon>
    </lineage>
</organism>
<dbReference type="Pfam" id="PF06534">
    <property type="entry name" value="RGM_C"/>
    <property type="match status" value="1"/>
</dbReference>
<dbReference type="Pfam" id="PF06535">
    <property type="entry name" value="RGM_N"/>
    <property type="match status" value="1"/>
</dbReference>
<dbReference type="Proteomes" id="UP000475862">
    <property type="component" value="Unassembled WGS sequence"/>
</dbReference>
<evidence type="ECO:0000256" key="6">
    <source>
        <dbReference type="ARBA" id="ARBA00023136"/>
    </source>
</evidence>
<evidence type="ECO:0000256" key="3">
    <source>
        <dbReference type="ARBA" id="ARBA00022475"/>
    </source>
</evidence>